<accession>A0A5M9ZCH9</accession>
<dbReference type="InterPro" id="IPR001286">
    <property type="entry name" value="Glyco_hydro_59"/>
</dbReference>
<dbReference type="Gene3D" id="3.20.20.80">
    <property type="entry name" value="Glycosidases"/>
    <property type="match status" value="1"/>
</dbReference>
<evidence type="ECO:0000256" key="2">
    <source>
        <dbReference type="ARBA" id="ARBA00012657"/>
    </source>
</evidence>
<dbReference type="GO" id="GO:0004336">
    <property type="term" value="F:galactosylceramidase activity"/>
    <property type="evidence" value="ECO:0007669"/>
    <property type="project" value="UniProtKB-EC"/>
</dbReference>
<dbReference type="SUPFAM" id="SSF51445">
    <property type="entry name" value="(Trans)glycosidases"/>
    <property type="match status" value="1"/>
</dbReference>
<comment type="caution">
    <text evidence="9">The sequence shown here is derived from an EMBL/GenBank/DDBJ whole genome shotgun (WGS) entry which is preliminary data.</text>
</comment>
<protein>
    <recommendedName>
        <fullName evidence="2">galactosylceramidase</fullName>
        <ecNumber evidence="2">3.2.1.46</ecNumber>
    </recommendedName>
    <alternativeName>
        <fullName evidence="5">Galactosylceramidase</fullName>
    </alternativeName>
</protein>
<dbReference type="AlphaFoldDB" id="A0A5M9ZCH9"/>
<organism evidence="9 10">
    <name type="scientific">Bifidobacterium callitrichos</name>
    <dbReference type="NCBI Taxonomy" id="762209"/>
    <lineage>
        <taxon>Bacteria</taxon>
        <taxon>Bacillati</taxon>
        <taxon>Actinomycetota</taxon>
        <taxon>Actinomycetes</taxon>
        <taxon>Bifidobacteriales</taxon>
        <taxon>Bifidobacteriaceae</taxon>
        <taxon>Bifidobacterium</taxon>
    </lineage>
</organism>
<dbReference type="RefSeq" id="WP_150394082.1">
    <property type="nucleotide sequence ID" value="NZ_RZJP01000002.1"/>
</dbReference>
<dbReference type="Proteomes" id="UP000326060">
    <property type="component" value="Unassembled WGS sequence"/>
</dbReference>
<evidence type="ECO:0000256" key="3">
    <source>
        <dbReference type="ARBA" id="ARBA00022919"/>
    </source>
</evidence>
<dbReference type="InterPro" id="IPR049161">
    <property type="entry name" value="GH59_cat"/>
</dbReference>
<dbReference type="GO" id="GO:0016020">
    <property type="term" value="C:membrane"/>
    <property type="evidence" value="ECO:0007669"/>
    <property type="project" value="GOC"/>
</dbReference>
<evidence type="ECO:0000256" key="1">
    <source>
        <dbReference type="ARBA" id="ARBA00005637"/>
    </source>
</evidence>
<dbReference type="InterPro" id="IPR049162">
    <property type="entry name" value="GH59_C"/>
</dbReference>
<dbReference type="Pfam" id="PF21708">
    <property type="entry name" value="Glyco_hydro_59_C"/>
    <property type="match status" value="1"/>
</dbReference>
<evidence type="ECO:0000313" key="10">
    <source>
        <dbReference type="Proteomes" id="UP000326060"/>
    </source>
</evidence>
<evidence type="ECO:0000259" key="8">
    <source>
        <dbReference type="Pfam" id="PF21708"/>
    </source>
</evidence>
<evidence type="ECO:0000256" key="4">
    <source>
        <dbReference type="ARBA" id="ARBA00022963"/>
    </source>
</evidence>
<feature type="domain" description="Glycosyl hydrolase family 59 catalytic" evidence="7">
    <location>
        <begin position="51"/>
        <end position="202"/>
    </location>
</feature>
<feature type="region of interest" description="Disordered" evidence="6">
    <location>
        <begin position="297"/>
        <end position="323"/>
    </location>
</feature>
<reference evidence="9 10" key="1">
    <citation type="journal article" date="2019" name="Syst. Appl. Microbiol.">
        <title>Characterization of Bifidobacterium species in feaces of the Egyptian fruit bat: Description of B. vespertilionis sp. nov. and B. rousetti sp. nov.</title>
        <authorList>
            <person name="Modesto M."/>
            <person name="Satti M."/>
            <person name="Watanabe K."/>
            <person name="Puglisi E."/>
            <person name="Morelli L."/>
            <person name="Huang C.-H."/>
            <person name="Liou J.-S."/>
            <person name="Miyashita M."/>
            <person name="Tamura T."/>
            <person name="Saito S."/>
            <person name="Mori K."/>
            <person name="Huang L."/>
            <person name="Sciavilla P."/>
            <person name="Sandri C."/>
            <person name="Spiezio C."/>
            <person name="Vitali F."/>
            <person name="Cavalieri D."/>
            <person name="Perpetuini G."/>
            <person name="Tofalo R."/>
            <person name="Bonetti A."/>
            <person name="Arita M."/>
            <person name="Mattarelli P."/>
        </authorList>
    </citation>
    <scope>NUCLEOTIDE SEQUENCE [LARGE SCALE GENOMIC DNA]</scope>
    <source>
        <strain evidence="9 10">RST27</strain>
    </source>
</reference>
<feature type="region of interest" description="Disordered" evidence="6">
    <location>
        <begin position="1"/>
        <end position="26"/>
    </location>
</feature>
<dbReference type="Gene3D" id="2.60.120.560">
    <property type="entry name" value="Exo-inulinase, domain 1"/>
    <property type="match status" value="1"/>
</dbReference>
<dbReference type="EMBL" id="RZJP01000002">
    <property type="protein sequence ID" value="KAA8816400.1"/>
    <property type="molecule type" value="Genomic_DNA"/>
</dbReference>
<feature type="compositionally biased region" description="Polar residues" evidence="6">
    <location>
        <begin position="297"/>
        <end position="310"/>
    </location>
</feature>
<proteinExistence type="inferred from homology"/>
<dbReference type="GO" id="GO:0006683">
    <property type="term" value="P:galactosylceramide catabolic process"/>
    <property type="evidence" value="ECO:0007669"/>
    <property type="project" value="InterPro"/>
</dbReference>
<keyword evidence="4" id="KW-0442">Lipid degradation</keyword>
<evidence type="ECO:0000256" key="5">
    <source>
        <dbReference type="ARBA" id="ARBA00033098"/>
    </source>
</evidence>
<keyword evidence="3" id="KW-0746">Sphingolipid metabolism</keyword>
<dbReference type="Gene3D" id="3.20.20.70">
    <property type="entry name" value="Aldolase class I"/>
    <property type="match status" value="1"/>
</dbReference>
<comment type="similarity">
    <text evidence="1">Belongs to the glycosyl hydrolase 59 family.</text>
</comment>
<evidence type="ECO:0000256" key="6">
    <source>
        <dbReference type="SAM" id="MobiDB-lite"/>
    </source>
</evidence>
<dbReference type="InterPro" id="IPR013785">
    <property type="entry name" value="Aldolase_TIM"/>
</dbReference>
<sequence>MVDTTAGRTATDAKTDAGNDTGSGAWPQTVRIALNAADVERAAKNRNGLTYKGFGLLSGNATSSLLMDYKAESLESYWTLLETLFAGDHPLMNTVKVEMGNDRNNSTGPNVATMRDRDEYPQVRREPGFQLAADARRYQPDVHVSILRWMVPTWVHSNEDVYRWYKNTILAAYREYGFMIDSVNPDVNERTADLEWVADFAHRVRTDEEGFIGNGPDDPNAGFASDEERSLFHAIKVITSDEEVTGTFGGDVIANPTYMDAMDVASYHYSVEDDQDGNFTRLADEFDKEVWNSEAQATFSNSADRPNNTMDDGLGERTGTGIGGSGSALEMANTLIKGFVESRRTHAIYQPAIGSCYENMEYASKELISARDPWSGWIYYDAGCAVLEHFTKFAKLGFTRLHDGTEVDGIWRAIPSASGSEVGGNNPVAGARHGEPSYLTLASPDGKDFSTIIVNDSARPKTYVITADSALKAFGKPLQIWVTKACDPESGEAYDANYRRPLTIVPPTYPDETSEVPAAGASGSADSTVSYTLTVEPWSIITATTLDTFGPAPDDTADRSGRTDEGRYTPKPGYEYDLPHTAENARPVLDVDPEHGVLYADDFRYEGEQPVDVYKFDALAREDYLESRGGQAGATARYTTDTNGAFEIVPDPERGHVLRQQIDWNHAGNAWIEGEPRTALGDMRWTDYQVSVDVKFEDYPGRSPYVVVGAREMGGNKFTTDICGVDFKIRADGIWLLRNFGNEVRRGHLEDLRKRAAEAGTTPFAPGAGSWNTITLRVAGDTATVFVNGAQIATWSDASLQSAGRVNLGTSFDHVRFSNLRVERVTGFAPYYDQLIDDMHMRSWDDGSEILRYSGPWTHDNGQGMFTYMRTISRAAVAGASVALTFTGTGIDLFGPSDGSARLDVFVDGVQVRAAAPVHATNGSLRCQFRLRDLAYGEHTVVFRTAAVGPTGFALDALGLIGAIAR</sequence>
<evidence type="ECO:0000313" key="9">
    <source>
        <dbReference type="EMBL" id="KAA8816400.1"/>
    </source>
</evidence>
<dbReference type="EC" id="3.2.1.46" evidence="2"/>
<evidence type="ECO:0000259" key="7">
    <source>
        <dbReference type="Pfam" id="PF02057"/>
    </source>
</evidence>
<feature type="domain" description="Glycosyl hydrolase family 59 C-terminal lectin" evidence="8">
    <location>
        <begin position="643"/>
        <end position="824"/>
    </location>
</feature>
<dbReference type="GO" id="GO:0005764">
    <property type="term" value="C:lysosome"/>
    <property type="evidence" value="ECO:0007669"/>
    <property type="project" value="TreeGrafter"/>
</dbReference>
<dbReference type="InterPro" id="IPR017853">
    <property type="entry name" value="GH"/>
</dbReference>
<dbReference type="PANTHER" id="PTHR15172:SF1">
    <property type="entry name" value="GALACTOCEREBROSIDASE"/>
    <property type="match status" value="1"/>
</dbReference>
<feature type="compositionally biased region" description="Basic and acidic residues" evidence="6">
    <location>
        <begin position="556"/>
        <end position="568"/>
    </location>
</feature>
<dbReference type="Gene3D" id="2.60.120.260">
    <property type="entry name" value="Galactose-binding domain-like"/>
    <property type="match status" value="1"/>
</dbReference>
<feature type="region of interest" description="Disordered" evidence="6">
    <location>
        <begin position="546"/>
        <end position="578"/>
    </location>
</feature>
<gene>
    <name evidence="9" type="ORF">EMB92_05680</name>
</gene>
<dbReference type="PANTHER" id="PTHR15172">
    <property type="entry name" value="GALACTOCEREBROSIDASE"/>
    <property type="match status" value="1"/>
</dbReference>
<keyword evidence="3" id="KW-0443">Lipid metabolism</keyword>
<dbReference type="Pfam" id="PF02057">
    <property type="entry name" value="Glyco_hydro_59"/>
    <property type="match status" value="2"/>
</dbReference>
<name>A0A5M9ZCH9_9BIFI</name>
<feature type="domain" description="Glycosyl hydrolase family 59 catalytic" evidence="7">
    <location>
        <begin position="230"/>
        <end position="391"/>
    </location>
</feature>